<name>A0AAW0FBF7_9APHY</name>
<evidence type="ECO:0000256" key="1">
    <source>
        <dbReference type="ARBA" id="ARBA00004496"/>
    </source>
</evidence>
<dbReference type="Pfam" id="PF00097">
    <property type="entry name" value="zf-C3HC4"/>
    <property type="match status" value="1"/>
</dbReference>
<reference evidence="9 10" key="1">
    <citation type="submission" date="2022-09" db="EMBL/GenBank/DDBJ databases">
        <authorList>
            <person name="Palmer J.M."/>
        </authorList>
    </citation>
    <scope>NUCLEOTIDE SEQUENCE [LARGE SCALE GENOMIC DNA]</scope>
    <source>
        <strain evidence="9 10">DSM 7382</strain>
    </source>
</reference>
<dbReference type="Proteomes" id="UP001385951">
    <property type="component" value="Unassembled WGS sequence"/>
</dbReference>
<dbReference type="GO" id="GO:0000976">
    <property type="term" value="F:transcription cis-regulatory region binding"/>
    <property type="evidence" value="ECO:0007669"/>
    <property type="project" value="TreeGrafter"/>
</dbReference>
<feature type="compositionally biased region" description="Acidic residues" evidence="7">
    <location>
        <begin position="629"/>
        <end position="639"/>
    </location>
</feature>
<evidence type="ECO:0000256" key="7">
    <source>
        <dbReference type="SAM" id="MobiDB-lite"/>
    </source>
</evidence>
<dbReference type="GO" id="GO:0045944">
    <property type="term" value="P:positive regulation of transcription by RNA polymerase II"/>
    <property type="evidence" value="ECO:0007669"/>
    <property type="project" value="TreeGrafter"/>
</dbReference>
<dbReference type="InterPro" id="IPR001841">
    <property type="entry name" value="Znf_RING"/>
</dbReference>
<dbReference type="InterPro" id="IPR013083">
    <property type="entry name" value="Znf_RING/FYVE/PHD"/>
</dbReference>
<evidence type="ECO:0000256" key="5">
    <source>
        <dbReference type="ARBA" id="ARBA00022833"/>
    </source>
</evidence>
<sequence length="677" mass="77555">MCSLDSFSSDPNSPTYTNGQKLHLNNRGENYSRANHTVSDRSKGQHIASQKQHQKMKARPKEKSGGSLVSNRKGANPQASNKGSNLGGDELEQYSEPSGIQSKKFGKARKNQISLDHLLDFQSYKDLEVYQQNHSKSKARRNSDHSKKSRSNVSKVHLHGMSFINVNYKFIVDYRDDYKIQQLDPNVPVETSSILRIVVPKGNSCPICLSEEPIAPRMITSCGHILCLTCLLSLLESEIPTSKKRESLVIVEKYRDCPLCASIIRTKEVKPVLIDLVDERFEVPKIHDEAILTLMARPQDKILPLPSALDELSLTIDNFPWVNQSDNLPDLTPYLRLLKADFAYLIAMYEKEKKDIMTAYENEKHLYNDDGKFIKLAIENINKDIEEWSAKFLQQIPAPANKDTQKLHSNPFFYYQTGFRANSTYVLSPLDMKVLKTAYNGDYTRLPSSVIAKIENIRYEDLSPEVVTTKYKYLSHLPLGSSIGFLECNWLNNEYIDQETWKIFKNDLTKRTKASERKLRKEDKNKKLALDAEELRTRIFFERENNPELANNDDYTYDYYPANFGSLTINDYRELPPLSSLANNASSSSQAENTNDDTHSDSSLDQNTFQTTIWGTKIPKSEVQPSLHDDDDPYDWDPEEMIRRAKEEMEKEQQAQGNSKGKKKKKKLVLLSSNSNW</sequence>
<comment type="subcellular location">
    <subcellularLocation>
        <location evidence="1">Cytoplasm</location>
    </subcellularLocation>
</comment>
<comment type="caution">
    <text evidence="9">The sequence shown here is derived from an EMBL/GenBank/DDBJ whole genome shotgun (WGS) entry which is preliminary data.</text>
</comment>
<protein>
    <recommendedName>
        <fullName evidence="8">RING-type domain-containing protein</fullName>
    </recommendedName>
</protein>
<feature type="compositionally biased region" description="Polar residues" evidence="7">
    <location>
        <begin position="603"/>
        <end position="614"/>
    </location>
</feature>
<evidence type="ECO:0000313" key="10">
    <source>
        <dbReference type="Proteomes" id="UP001385951"/>
    </source>
</evidence>
<evidence type="ECO:0000259" key="8">
    <source>
        <dbReference type="PROSITE" id="PS50089"/>
    </source>
</evidence>
<feature type="compositionally biased region" description="Polar residues" evidence="7">
    <location>
        <begin position="27"/>
        <end position="37"/>
    </location>
</feature>
<evidence type="ECO:0000313" key="9">
    <source>
        <dbReference type="EMBL" id="KAK7676040.1"/>
    </source>
</evidence>
<evidence type="ECO:0000256" key="4">
    <source>
        <dbReference type="ARBA" id="ARBA00022771"/>
    </source>
</evidence>
<keyword evidence="5" id="KW-0862">Zinc</keyword>
<dbReference type="SUPFAM" id="SSF57850">
    <property type="entry name" value="RING/U-box"/>
    <property type="match status" value="1"/>
</dbReference>
<keyword evidence="10" id="KW-1185">Reference proteome</keyword>
<dbReference type="SMART" id="SM00184">
    <property type="entry name" value="RING"/>
    <property type="match status" value="1"/>
</dbReference>
<keyword evidence="3" id="KW-0479">Metal-binding</keyword>
<feature type="region of interest" description="Disordered" evidence="7">
    <location>
        <begin position="132"/>
        <end position="154"/>
    </location>
</feature>
<dbReference type="InterPro" id="IPR018957">
    <property type="entry name" value="Znf_C3HC4_RING-type"/>
</dbReference>
<proteinExistence type="predicted"/>
<dbReference type="InterPro" id="IPR039739">
    <property type="entry name" value="MAG2/RNF10"/>
</dbReference>
<evidence type="ECO:0000256" key="2">
    <source>
        <dbReference type="ARBA" id="ARBA00022490"/>
    </source>
</evidence>
<dbReference type="PANTHER" id="PTHR12983">
    <property type="entry name" value="RING FINGER 10 FAMILY MEMBER"/>
    <property type="match status" value="1"/>
</dbReference>
<dbReference type="Gene3D" id="3.30.40.10">
    <property type="entry name" value="Zinc/RING finger domain, C3HC4 (zinc finger)"/>
    <property type="match status" value="1"/>
</dbReference>
<feature type="compositionally biased region" description="Low complexity" evidence="7">
    <location>
        <begin position="580"/>
        <end position="589"/>
    </location>
</feature>
<gene>
    <name evidence="9" type="ORF">QCA50_021009</name>
</gene>
<dbReference type="PROSITE" id="PS00518">
    <property type="entry name" value="ZF_RING_1"/>
    <property type="match status" value="1"/>
</dbReference>
<feature type="region of interest" description="Disordered" evidence="7">
    <location>
        <begin position="1"/>
        <end position="105"/>
    </location>
</feature>
<accession>A0AAW0FBF7</accession>
<dbReference type="InterPro" id="IPR017907">
    <property type="entry name" value="Znf_RING_CS"/>
</dbReference>
<feature type="region of interest" description="Disordered" evidence="7">
    <location>
        <begin position="580"/>
        <end position="677"/>
    </location>
</feature>
<keyword evidence="4 6" id="KW-0863">Zinc-finger</keyword>
<feature type="domain" description="RING-type" evidence="8">
    <location>
        <begin position="205"/>
        <end position="260"/>
    </location>
</feature>
<dbReference type="AlphaFoldDB" id="A0AAW0FBF7"/>
<keyword evidence="2" id="KW-0963">Cytoplasm</keyword>
<evidence type="ECO:0000256" key="6">
    <source>
        <dbReference type="PROSITE-ProRule" id="PRU00175"/>
    </source>
</evidence>
<organism evidence="9 10">
    <name type="scientific">Cerrena zonata</name>
    <dbReference type="NCBI Taxonomy" id="2478898"/>
    <lineage>
        <taxon>Eukaryota</taxon>
        <taxon>Fungi</taxon>
        <taxon>Dikarya</taxon>
        <taxon>Basidiomycota</taxon>
        <taxon>Agaricomycotina</taxon>
        <taxon>Agaricomycetes</taxon>
        <taxon>Polyporales</taxon>
        <taxon>Cerrenaceae</taxon>
        <taxon>Cerrena</taxon>
    </lineage>
</organism>
<feature type="compositionally biased region" description="Polar residues" evidence="7">
    <location>
        <begin position="1"/>
        <end position="20"/>
    </location>
</feature>
<feature type="compositionally biased region" description="Basic and acidic residues" evidence="7">
    <location>
        <begin position="640"/>
        <end position="653"/>
    </location>
</feature>
<dbReference type="EMBL" id="JASBNA010000140">
    <property type="protein sequence ID" value="KAK7676040.1"/>
    <property type="molecule type" value="Genomic_DNA"/>
</dbReference>
<evidence type="ECO:0000256" key="3">
    <source>
        <dbReference type="ARBA" id="ARBA00022723"/>
    </source>
</evidence>
<dbReference type="GO" id="GO:0008270">
    <property type="term" value="F:zinc ion binding"/>
    <property type="evidence" value="ECO:0007669"/>
    <property type="project" value="UniProtKB-KW"/>
</dbReference>
<dbReference type="GO" id="GO:0005737">
    <property type="term" value="C:cytoplasm"/>
    <property type="evidence" value="ECO:0007669"/>
    <property type="project" value="UniProtKB-SubCell"/>
</dbReference>
<dbReference type="PROSITE" id="PS50089">
    <property type="entry name" value="ZF_RING_2"/>
    <property type="match status" value="1"/>
</dbReference>
<dbReference type="PANTHER" id="PTHR12983:SF9">
    <property type="entry name" value="E3 UBIQUITIN-PROTEIN LIGASE RNF10"/>
    <property type="match status" value="1"/>
</dbReference>